<evidence type="ECO:0000313" key="2">
    <source>
        <dbReference type="Proteomes" id="UP000664844"/>
    </source>
</evidence>
<dbReference type="Proteomes" id="UP000664844">
    <property type="component" value="Unassembled WGS sequence"/>
</dbReference>
<proteinExistence type="predicted"/>
<gene>
    <name evidence="1" type="ORF">J0895_09470</name>
</gene>
<sequence length="115" mass="13148">MPPEELQLIEDFLTFIENARTTRPGNDPLWEELLGFETHLVPVEDKPVKLAMYIQSWCQGFGVKIDPQAMRQLRDNMVKKGKVIPKPAEGEQPSKVYNKAMLSETVHQARSEKIA</sequence>
<name>A0ABS3FSI0_9CYAN</name>
<evidence type="ECO:0000313" key="1">
    <source>
        <dbReference type="EMBL" id="MBO0349332.1"/>
    </source>
</evidence>
<comment type="caution">
    <text evidence="1">The sequence shown here is derived from an EMBL/GenBank/DDBJ whole genome shotgun (WGS) entry which is preliminary data.</text>
</comment>
<evidence type="ECO:0008006" key="3">
    <source>
        <dbReference type="Google" id="ProtNLM"/>
    </source>
</evidence>
<dbReference type="EMBL" id="JAFLQW010000258">
    <property type="protein sequence ID" value="MBO0349332.1"/>
    <property type="molecule type" value="Genomic_DNA"/>
</dbReference>
<organism evidence="1 2">
    <name type="scientific">Phormidium pseudopriestleyi FRX01</name>
    <dbReference type="NCBI Taxonomy" id="1759528"/>
    <lineage>
        <taxon>Bacteria</taxon>
        <taxon>Bacillati</taxon>
        <taxon>Cyanobacteriota</taxon>
        <taxon>Cyanophyceae</taxon>
        <taxon>Oscillatoriophycideae</taxon>
        <taxon>Oscillatoriales</taxon>
        <taxon>Oscillatoriaceae</taxon>
        <taxon>Phormidium</taxon>
    </lineage>
</organism>
<keyword evidence="2" id="KW-1185">Reference proteome</keyword>
<reference evidence="1 2" key="1">
    <citation type="submission" date="2021-03" db="EMBL/GenBank/DDBJ databases">
        <title>Metabolic Capacity of the Antarctic Cyanobacterium Phormidium pseudopriestleyi that Sustains Oxygenic Photosynthesis in the Presence of Hydrogen Sulfide.</title>
        <authorList>
            <person name="Lumian J.E."/>
            <person name="Jungblut A.D."/>
            <person name="Dillon M.L."/>
            <person name="Hawes I."/>
            <person name="Doran P.T."/>
            <person name="Mackey T.J."/>
            <person name="Dick G.J."/>
            <person name="Grettenberger C.L."/>
            <person name="Sumner D.Y."/>
        </authorList>
    </citation>
    <scope>NUCLEOTIDE SEQUENCE [LARGE SCALE GENOMIC DNA]</scope>
    <source>
        <strain evidence="1 2">FRX01</strain>
    </source>
</reference>
<accession>A0ABS3FSI0</accession>
<dbReference type="RefSeq" id="WP_207087859.1">
    <property type="nucleotide sequence ID" value="NZ_JAFLQW010000258.1"/>
</dbReference>
<protein>
    <recommendedName>
        <fullName evidence="3">Replicative helicase inhibitor G39P N-terminal domain-containing protein</fullName>
    </recommendedName>
</protein>